<proteinExistence type="predicted"/>
<comment type="caution">
    <text evidence="1">The sequence shown here is derived from an EMBL/GenBank/DDBJ whole genome shotgun (WGS) entry which is preliminary data.</text>
</comment>
<evidence type="ECO:0008006" key="3">
    <source>
        <dbReference type="Google" id="ProtNLM"/>
    </source>
</evidence>
<organism evidence="1 2">
    <name type="scientific">Lysobacter cavernae</name>
    <dbReference type="NCBI Taxonomy" id="1685901"/>
    <lineage>
        <taxon>Bacteria</taxon>
        <taxon>Pseudomonadati</taxon>
        <taxon>Pseudomonadota</taxon>
        <taxon>Gammaproteobacteria</taxon>
        <taxon>Lysobacterales</taxon>
        <taxon>Lysobacteraceae</taxon>
        <taxon>Lysobacter</taxon>
    </lineage>
</organism>
<keyword evidence="2" id="KW-1185">Reference proteome</keyword>
<dbReference type="EMBL" id="JBHRXK010000002">
    <property type="protein sequence ID" value="MFC3550675.1"/>
    <property type="molecule type" value="Genomic_DNA"/>
</dbReference>
<name>A0ABV7RMS7_9GAMM</name>
<dbReference type="RefSeq" id="WP_386758418.1">
    <property type="nucleotide sequence ID" value="NZ_JBHRXK010000002.1"/>
</dbReference>
<dbReference type="SUPFAM" id="SSF159245">
    <property type="entry name" value="AttH-like"/>
    <property type="match status" value="1"/>
</dbReference>
<evidence type="ECO:0000313" key="2">
    <source>
        <dbReference type="Proteomes" id="UP001595740"/>
    </source>
</evidence>
<protein>
    <recommendedName>
        <fullName evidence="3">AttH domain-containing protein</fullName>
    </recommendedName>
</protein>
<gene>
    <name evidence="1" type="ORF">ACFOLC_06550</name>
</gene>
<reference evidence="2" key="1">
    <citation type="journal article" date="2019" name="Int. J. Syst. Evol. Microbiol.">
        <title>The Global Catalogue of Microorganisms (GCM) 10K type strain sequencing project: providing services to taxonomists for standard genome sequencing and annotation.</title>
        <authorList>
            <consortium name="The Broad Institute Genomics Platform"/>
            <consortium name="The Broad Institute Genome Sequencing Center for Infectious Disease"/>
            <person name="Wu L."/>
            <person name="Ma J."/>
        </authorList>
    </citation>
    <scope>NUCLEOTIDE SEQUENCE [LARGE SCALE GENOMIC DNA]</scope>
    <source>
        <strain evidence="2">KCTC 42875</strain>
    </source>
</reference>
<evidence type="ECO:0000313" key="1">
    <source>
        <dbReference type="EMBL" id="MFC3550675.1"/>
    </source>
</evidence>
<accession>A0ABV7RMS7</accession>
<sequence length="287" mass="32479">MFEWWYSDVQLADGTTIVCTASPQASLGFVPQLGDTPMAVARIQLHENGVQRNEIATFPTAEFKGATDHCDIVAGPVTMQGDLKTWRVKGTINGLGIDLTFEQEAMPFRPGSGYFFAGSTERFTGWFWARPSFDRYVALAVQMQFRDRVTAPLLWVYDLQEKRELVRAFSYDELTLATGRTVEHPDPLHGEGYPSITVYDYRKGRANVRVRIDDQKVIAGFFVYDISNPAIQQFLKGVGYNGAYYTRRASTAELILDLPDSGLQDRVTGSTLHELQEFYFPQYLLPR</sequence>
<dbReference type="Proteomes" id="UP001595740">
    <property type="component" value="Unassembled WGS sequence"/>
</dbReference>